<evidence type="ECO:0000313" key="2">
    <source>
        <dbReference type="EMBL" id="RZN66181.1"/>
    </source>
</evidence>
<proteinExistence type="predicted"/>
<dbReference type="InterPro" id="IPR017896">
    <property type="entry name" value="4Fe4S_Fe-S-bd"/>
</dbReference>
<dbReference type="Gene3D" id="3.30.70.20">
    <property type="match status" value="1"/>
</dbReference>
<dbReference type="SUPFAM" id="SSF46548">
    <property type="entry name" value="alpha-helical ferredoxin"/>
    <property type="match status" value="1"/>
</dbReference>
<dbReference type="PANTHER" id="PTHR31332">
    <property type="entry name" value="7-HYDROXYMETHYL CHLOROPHYLL A REDUCTASE, CHLOROPLASTIC"/>
    <property type="match status" value="1"/>
</dbReference>
<sequence length="369" mass="40830">MSKVQNIKGPDDLQRNVLDEELCTGCGACTNLCPYIDMVKANAIIIEPCGLSKGRCYNFCPRSYIDVPSLDKSIFGSYREDIAIGSNIYVMKARAKDEEIRSAAQYGGVVSALIIHALQTGKIDAAVLATSSDGVNPKPTIARSKKEVLECVGSKYIVSPTVSKVLDAIKGEMGKIGVVCTPCQMTAIRKMQDSPFETGEEKISLGIGLFCTWCFSPDTYEYIRSLVGSANILKTDIPPPPANIFVIQTDERRVEVPLDEIRKFIMPSCAVCFDMTNEFSDISVGTVEGEEDWNTVIVRTRNGERFLKSAKEAAIIETKPLEKEKFNHLCEASLNRKKRALKEIDGRKITYLTIRDEERSKIISWNGGI</sequence>
<dbReference type="AlphaFoldDB" id="A0A520KVJ3"/>
<dbReference type="Proteomes" id="UP000320766">
    <property type="component" value="Unassembled WGS sequence"/>
</dbReference>
<dbReference type="Pfam" id="PF00037">
    <property type="entry name" value="Fer4"/>
    <property type="match status" value="1"/>
</dbReference>
<dbReference type="InterPro" id="IPR017900">
    <property type="entry name" value="4Fe4S_Fe_S_CS"/>
</dbReference>
<dbReference type="PROSITE" id="PS51379">
    <property type="entry name" value="4FE4S_FER_2"/>
    <property type="match status" value="1"/>
</dbReference>
<protein>
    <recommendedName>
        <fullName evidence="1">4Fe-4S ferredoxin-type domain-containing protein</fullName>
    </recommendedName>
</protein>
<dbReference type="Pfam" id="PF04422">
    <property type="entry name" value="FrhB_FdhB_N"/>
    <property type="match status" value="1"/>
</dbReference>
<evidence type="ECO:0000259" key="1">
    <source>
        <dbReference type="PROSITE" id="PS51379"/>
    </source>
</evidence>
<dbReference type="InterPro" id="IPR045220">
    <property type="entry name" value="FRHB/FDHB/HCAR-like"/>
</dbReference>
<dbReference type="EMBL" id="RXIL01000170">
    <property type="protein sequence ID" value="RZN66181.1"/>
    <property type="molecule type" value="Genomic_DNA"/>
</dbReference>
<comment type="caution">
    <text evidence="2">The sequence shown here is derived from an EMBL/GenBank/DDBJ whole genome shotgun (WGS) entry which is preliminary data.</text>
</comment>
<gene>
    <name evidence="2" type="ORF">EF807_08730</name>
</gene>
<accession>A0A520KVJ3</accession>
<dbReference type="GO" id="GO:0052592">
    <property type="term" value="F:oxidoreductase activity, acting on CH or CH2 groups, with an iron-sulfur protein as acceptor"/>
    <property type="evidence" value="ECO:0007669"/>
    <property type="project" value="TreeGrafter"/>
</dbReference>
<name>A0A520KVJ3_9EURY</name>
<dbReference type="Pfam" id="PF04432">
    <property type="entry name" value="FrhB_FdhB_C"/>
    <property type="match status" value="1"/>
</dbReference>
<evidence type="ECO:0000313" key="3">
    <source>
        <dbReference type="Proteomes" id="UP000320766"/>
    </source>
</evidence>
<dbReference type="InterPro" id="IPR007516">
    <property type="entry name" value="Co_F420_Hydgase/DH_bsu_N"/>
</dbReference>
<feature type="domain" description="4Fe-4S ferredoxin-type" evidence="1">
    <location>
        <begin position="14"/>
        <end position="44"/>
    </location>
</feature>
<dbReference type="PANTHER" id="PTHR31332:SF0">
    <property type="entry name" value="7-HYDROXYMETHYL CHLOROPHYLL A REDUCTASE, CHLOROPLASTIC"/>
    <property type="match status" value="1"/>
</dbReference>
<dbReference type="InterPro" id="IPR007525">
    <property type="entry name" value="FrhB_FdhB_C"/>
</dbReference>
<dbReference type="PROSITE" id="PS00198">
    <property type="entry name" value="4FE4S_FER_1"/>
    <property type="match status" value="1"/>
</dbReference>
<organism evidence="2 3">
    <name type="scientific">Candidatus Methanolliviera hydrocarbonicum</name>
    <dbReference type="NCBI Taxonomy" id="2491085"/>
    <lineage>
        <taxon>Archaea</taxon>
        <taxon>Methanobacteriati</taxon>
        <taxon>Methanobacteriota</taxon>
        <taxon>Candidatus Methanoliparia</taxon>
        <taxon>Candidatus Methanoliparales</taxon>
        <taxon>Candidatus Methanollivieraceae</taxon>
        <taxon>Candidatus Methanolliviera</taxon>
    </lineage>
</organism>
<reference evidence="2 3" key="1">
    <citation type="journal article" date="2019" name="Nat. Microbiol.">
        <title>Wide diversity of methane and short-chain alkane metabolisms in uncultured archaea.</title>
        <authorList>
            <person name="Borrel G."/>
            <person name="Adam P.S."/>
            <person name="McKay L.J."/>
            <person name="Chen L.X."/>
            <person name="Sierra-Garcia I.N."/>
            <person name="Sieber C.M."/>
            <person name="Letourneur Q."/>
            <person name="Ghozlane A."/>
            <person name="Andersen G.L."/>
            <person name="Li W.J."/>
            <person name="Hallam S.J."/>
            <person name="Muyzer G."/>
            <person name="de Oliveira V.M."/>
            <person name="Inskeep W.P."/>
            <person name="Banfield J.F."/>
            <person name="Gribaldo S."/>
        </authorList>
    </citation>
    <scope>NUCLEOTIDE SEQUENCE [LARGE SCALE GENOMIC DNA]</scope>
    <source>
        <strain evidence="2">NM1b</strain>
    </source>
</reference>